<feature type="region of interest" description="Disordered" evidence="1">
    <location>
        <begin position="1"/>
        <end position="52"/>
    </location>
</feature>
<sequence>MKSGETAGQGNGHPCMPTARKRSAQARSWKPGRRRQPSGARERWTPDRGETRAARLDALRARQRDRPLLRWPGTPERKVAFTMTLCPRQNTPIPTIPWNTCSSARRPCTNGSTNCSTAPISTAPHASGLEVLRNSNGLRTMIAMMMAILSGDEAITIPMGKAQPAFADCPPDLLKP</sequence>
<gene>
    <name evidence="2" type="ORF">G6F50_012590</name>
</gene>
<dbReference type="AlphaFoldDB" id="A0A9P6YQU1"/>
<dbReference type="Pfam" id="PF22491">
    <property type="entry name" value="DUF6988"/>
    <property type="match status" value="1"/>
</dbReference>
<evidence type="ECO:0000256" key="1">
    <source>
        <dbReference type="SAM" id="MobiDB-lite"/>
    </source>
</evidence>
<protein>
    <submittedName>
        <fullName evidence="2">Uncharacterized protein</fullName>
    </submittedName>
</protein>
<dbReference type="Proteomes" id="UP000740926">
    <property type="component" value="Unassembled WGS sequence"/>
</dbReference>
<comment type="caution">
    <text evidence="2">The sequence shown here is derived from an EMBL/GenBank/DDBJ whole genome shotgun (WGS) entry which is preliminary data.</text>
</comment>
<feature type="compositionally biased region" description="Basic and acidic residues" evidence="1">
    <location>
        <begin position="40"/>
        <end position="52"/>
    </location>
</feature>
<dbReference type="InterPro" id="IPR054257">
    <property type="entry name" value="DUF6988"/>
</dbReference>
<accession>A0A9P6YQU1</accession>
<name>A0A9P6YQU1_9FUNG</name>
<keyword evidence="3" id="KW-1185">Reference proteome</keyword>
<reference evidence="2 3" key="1">
    <citation type="journal article" date="2020" name="Microb. Genom.">
        <title>Genetic diversity of clinical and environmental Mucorales isolates obtained from an investigation of mucormycosis cases among solid organ transplant recipients.</title>
        <authorList>
            <person name="Nguyen M.H."/>
            <person name="Kaul D."/>
            <person name="Muto C."/>
            <person name="Cheng S.J."/>
            <person name="Richter R.A."/>
            <person name="Bruno V.M."/>
            <person name="Liu G."/>
            <person name="Beyhan S."/>
            <person name="Sundermann A.J."/>
            <person name="Mounaud S."/>
            <person name="Pasculle A.W."/>
            <person name="Nierman W.C."/>
            <person name="Driscoll E."/>
            <person name="Cumbie R."/>
            <person name="Clancy C.J."/>
            <person name="Dupont C.L."/>
        </authorList>
    </citation>
    <scope>NUCLEOTIDE SEQUENCE [LARGE SCALE GENOMIC DNA]</scope>
    <source>
        <strain evidence="2 3">GL24</strain>
    </source>
</reference>
<proteinExistence type="predicted"/>
<dbReference type="EMBL" id="JAANIU010004074">
    <property type="protein sequence ID" value="KAG1557608.1"/>
    <property type="molecule type" value="Genomic_DNA"/>
</dbReference>
<evidence type="ECO:0000313" key="2">
    <source>
        <dbReference type="EMBL" id="KAG1557608.1"/>
    </source>
</evidence>
<evidence type="ECO:0000313" key="3">
    <source>
        <dbReference type="Proteomes" id="UP000740926"/>
    </source>
</evidence>
<organism evidence="2 3">
    <name type="scientific">Rhizopus delemar</name>
    <dbReference type="NCBI Taxonomy" id="936053"/>
    <lineage>
        <taxon>Eukaryota</taxon>
        <taxon>Fungi</taxon>
        <taxon>Fungi incertae sedis</taxon>
        <taxon>Mucoromycota</taxon>
        <taxon>Mucoromycotina</taxon>
        <taxon>Mucoromycetes</taxon>
        <taxon>Mucorales</taxon>
        <taxon>Mucorineae</taxon>
        <taxon>Rhizopodaceae</taxon>
        <taxon>Rhizopus</taxon>
    </lineage>
</organism>
<feature type="compositionally biased region" description="Basic residues" evidence="1">
    <location>
        <begin position="19"/>
        <end position="36"/>
    </location>
</feature>